<proteinExistence type="predicted"/>
<organism evidence="1 2">
    <name type="scientific">Erythranthe guttata</name>
    <name type="common">Yellow monkey flower</name>
    <name type="synonym">Mimulus guttatus</name>
    <dbReference type="NCBI Taxonomy" id="4155"/>
    <lineage>
        <taxon>Eukaryota</taxon>
        <taxon>Viridiplantae</taxon>
        <taxon>Streptophyta</taxon>
        <taxon>Embryophyta</taxon>
        <taxon>Tracheophyta</taxon>
        <taxon>Spermatophyta</taxon>
        <taxon>Magnoliopsida</taxon>
        <taxon>eudicotyledons</taxon>
        <taxon>Gunneridae</taxon>
        <taxon>Pentapetalae</taxon>
        <taxon>asterids</taxon>
        <taxon>lamiids</taxon>
        <taxon>Lamiales</taxon>
        <taxon>Phrymaceae</taxon>
        <taxon>Erythranthe</taxon>
    </lineage>
</organism>
<reference evidence="1 2" key="1">
    <citation type="journal article" date="2013" name="Proc. Natl. Acad. Sci. U.S.A.">
        <title>Fine-scale variation in meiotic recombination in Mimulus inferred from population shotgun sequencing.</title>
        <authorList>
            <person name="Hellsten U."/>
            <person name="Wright K.M."/>
            <person name="Jenkins J."/>
            <person name="Shu S."/>
            <person name="Yuan Y."/>
            <person name="Wessler S.R."/>
            <person name="Schmutz J."/>
            <person name="Willis J.H."/>
            <person name="Rokhsar D.S."/>
        </authorList>
    </citation>
    <scope>NUCLEOTIDE SEQUENCE [LARGE SCALE GENOMIC DNA]</scope>
    <source>
        <strain evidence="2">cv. DUN x IM62</strain>
    </source>
</reference>
<dbReference type="KEGG" id="egt:105966149"/>
<dbReference type="eggNOG" id="ENOG502QPP1">
    <property type="taxonomic scope" value="Eukaryota"/>
</dbReference>
<keyword evidence="2" id="KW-1185">Reference proteome</keyword>
<dbReference type="OMA" id="FEPMAWG"/>
<accession>A0A022S1R4</accession>
<evidence type="ECO:0000313" key="2">
    <source>
        <dbReference type="Proteomes" id="UP000030748"/>
    </source>
</evidence>
<dbReference type="Proteomes" id="UP000030748">
    <property type="component" value="Unassembled WGS sequence"/>
</dbReference>
<dbReference type="AlphaFoldDB" id="A0A022S1R4"/>
<dbReference type="PANTHER" id="PTHR48221:SF2">
    <property type="entry name" value="ACYL-COA SYNTHETASE FAMILY PROTEIN"/>
    <property type="match status" value="1"/>
</dbReference>
<gene>
    <name evidence="1" type="ORF">MIMGU_mgv1a002329mg</name>
</gene>
<dbReference type="OrthoDB" id="1917939at2759"/>
<dbReference type="EMBL" id="KI630200">
    <property type="protein sequence ID" value="EYU45190.1"/>
    <property type="molecule type" value="Genomic_DNA"/>
</dbReference>
<dbReference type="GO" id="GO:0010705">
    <property type="term" value="P:meiotic DNA double-strand break processing involved in reciprocal meiotic recombination"/>
    <property type="evidence" value="ECO:0000318"/>
    <property type="project" value="GO_Central"/>
</dbReference>
<sequence>MSRFPEISSLFGALASNLQTQHPAAENEVDHSLYVLNRSLNLSEAPRVRVLETALSLMGFTAPQVYESAIEFTVKTLVAVLSSSIECKVLKINSYRVLKVGGLIPGRDCGSVVEMCADILGKFDGHNKGNLSALLLHNVIRVAALAPCSPHALPSTSDVDMEFDDSSTSALANLVGHLTNEFTVKNGEIPSRLMLWHLDPMMLKQDLSQILQEIVERPFLCLSMEIYNRIEWRSKLICIAISPSIFAETRALLHKWFLMTGLASVMEFLTVLVGQVLDIISRPMWWGISMEVGSKLPFSHAYFPYDHDLLRILAAPVSLEYFQCLLCKISGSISTAGVHSHSSPLRTAIKISTVDHKSMWSMVVNFPDWFFYASILLFCDSIPADNLGSGTFPTSVKLKSRLMHDSEVACPSGAAKFIAWFLNPMNESSQSLTVDYLVKVSDLWTLKCSCPNKGTEVKRVPKEKTSRLKLLHNKKGITPQELDSSAVFIWLKEFEDTYIKIFKTSGVSSSNAKGFSFHRNLFLRKVPLGILLLCPNRLNLAGCSLLLHYAATGSIVKLSDMQNSGKGKKVPNYYWQGDSLIWIEHYTKTEAIAGCRIVFDITDVAESISPSMFETEEEGVNFICQLKSKSWDYLFQCIKRLLEIKIDGDGAHMQKDLLARVMRWRHQGKDVFENNKDMDFVCNTLDV</sequence>
<name>A0A022S1R4_ERYGU</name>
<dbReference type="PANTHER" id="PTHR48221">
    <property type="entry name" value="ACYL-COA SYNTHETASE FAMILY PROTEIN"/>
    <property type="match status" value="1"/>
</dbReference>
<evidence type="ECO:0000313" key="1">
    <source>
        <dbReference type="EMBL" id="EYU45190.1"/>
    </source>
</evidence>
<protein>
    <submittedName>
        <fullName evidence="1">Uncharacterized protein</fullName>
    </submittedName>
</protein>